<dbReference type="CDD" id="cd06661">
    <property type="entry name" value="GGCT_like"/>
    <property type="match status" value="1"/>
</dbReference>
<reference evidence="4 5" key="2">
    <citation type="submission" date="2018-10" db="EMBL/GenBank/DDBJ databases">
        <title>Detection and isolation of Mycoplasma hominis as a predominant microorganism from pelvic cavity of patient with salpingitis and tubo-ovarian abscess.</title>
        <authorList>
            <person name="Guschin A.E."/>
            <person name="Khayrullina G.A."/>
            <person name="Rakovskaya I.V."/>
            <person name="Shelenkov A.A."/>
            <person name="Shagin D.A."/>
        </authorList>
    </citation>
    <scope>NUCLEOTIDE SEQUENCE [LARGE SCALE GENOMIC DNA]</scope>
    <source>
        <strain evidence="5">TOA</strain>
    </source>
</reference>
<dbReference type="Gene3D" id="3.10.490.10">
    <property type="entry name" value="Gamma-glutamyl cyclotransferase-like"/>
    <property type="match status" value="1"/>
</dbReference>
<dbReference type="GO" id="GO:0016740">
    <property type="term" value="F:transferase activity"/>
    <property type="evidence" value="ECO:0007669"/>
    <property type="project" value="UniProtKB-KW"/>
</dbReference>
<keyword evidence="1 4" id="KW-0808">Transferase</keyword>
<accession>A0A2K9YSY5</accession>
<dbReference type="InterPro" id="IPR009288">
    <property type="entry name" value="AIG2-like_dom"/>
</dbReference>
<sequence>MSNEEKIYVFSYGTIQDPQFYKELLPNSKPMPAILNGYAKCVDETMYFLLKKDLSSQVKGSVFEISKEELFLIDRWELFPQYQRFQVNVLLTETNEILENVYVYTKLEVGKYYLATDDMGFSRNPNANENNLNAFIEMEKAIKDFPLTDYIFLYDINEQEFEEINKLTHPYAALIIDDKENRNYVAIHGSIFAIKEDGKMYAALTSFSQKSNLNSIFYYQAFNEKLLNSKPEITLKSLYDNTNIDFLINKKPVYYLSSREDKTINETQVGWYENKAFELVEKDFDIDPFIRFNKMLKAFFDTKQKNDK</sequence>
<dbReference type="SUPFAM" id="SSF110857">
    <property type="entry name" value="Gamma-glutamyl cyclotransferase-like"/>
    <property type="match status" value="1"/>
</dbReference>
<dbReference type="EMBL" id="CP033021">
    <property type="protein sequence ID" value="AYN65210.1"/>
    <property type="molecule type" value="Genomic_DNA"/>
</dbReference>
<evidence type="ECO:0000259" key="3">
    <source>
        <dbReference type="Pfam" id="PF06094"/>
    </source>
</evidence>
<name>A0A2K9YSY5_METHO</name>
<organism evidence="4 5">
    <name type="scientific">Metamycoplasma hominis</name>
    <name type="common">Mycoplasma hominis</name>
    <dbReference type="NCBI Taxonomy" id="2098"/>
    <lineage>
        <taxon>Bacteria</taxon>
        <taxon>Bacillati</taxon>
        <taxon>Mycoplasmatota</taxon>
        <taxon>Mycoplasmoidales</taxon>
        <taxon>Metamycoplasmataceae</taxon>
        <taxon>Metamycoplasma</taxon>
    </lineage>
</organism>
<dbReference type="OrthoDB" id="394793at2"/>
<dbReference type="Proteomes" id="UP000029712">
    <property type="component" value="Chromosome"/>
</dbReference>
<evidence type="ECO:0000313" key="5">
    <source>
        <dbReference type="Proteomes" id="UP000029712"/>
    </source>
</evidence>
<dbReference type="Pfam" id="PF06094">
    <property type="entry name" value="GGACT"/>
    <property type="match status" value="1"/>
</dbReference>
<dbReference type="PANTHER" id="PTHR31544:SF2">
    <property type="entry name" value="AIG2-LIKE PROTEIN D"/>
    <property type="match status" value="1"/>
</dbReference>
<dbReference type="RefSeq" id="WP_036439229.1">
    <property type="nucleotide sequence ID" value="NZ_CP026341.1"/>
</dbReference>
<dbReference type="PANTHER" id="PTHR31544">
    <property type="entry name" value="AIG2-LIKE PROTEIN D"/>
    <property type="match status" value="1"/>
</dbReference>
<protein>
    <recommendedName>
        <fullName evidence="2">Putative gamma-glutamylcyclotransferase</fullName>
    </recommendedName>
</protein>
<proteinExistence type="predicted"/>
<evidence type="ECO:0000256" key="1">
    <source>
        <dbReference type="ARBA" id="ARBA00022679"/>
    </source>
</evidence>
<dbReference type="InterPro" id="IPR013024">
    <property type="entry name" value="GGCT-like"/>
</dbReference>
<dbReference type="InterPro" id="IPR045038">
    <property type="entry name" value="AIG2-like"/>
</dbReference>
<gene>
    <name evidence="4" type="ORF">KN71_000570</name>
</gene>
<dbReference type="AlphaFoldDB" id="A0A2K9YSY5"/>
<dbReference type="InterPro" id="IPR036568">
    <property type="entry name" value="GGCT-like_sf"/>
</dbReference>
<reference evidence="4 5" key="1">
    <citation type="submission" date="2014-08" db="EMBL/GenBank/DDBJ databases">
        <authorList>
            <person name="Kuleshov K."/>
            <person name="Dedkov V."/>
            <person name="Markelov M."/>
            <person name="Pimkina E."/>
        </authorList>
    </citation>
    <scope>NUCLEOTIDE SEQUENCE [LARGE SCALE GENOMIC DNA]</scope>
    <source>
        <strain evidence="5">TOA</strain>
    </source>
</reference>
<feature type="domain" description="Gamma-glutamylcyclotransferase AIG2-like" evidence="3">
    <location>
        <begin position="9"/>
        <end position="106"/>
    </location>
</feature>
<evidence type="ECO:0000256" key="2">
    <source>
        <dbReference type="ARBA" id="ARBA00030602"/>
    </source>
</evidence>
<evidence type="ECO:0000313" key="4">
    <source>
        <dbReference type="EMBL" id="AYN65210.1"/>
    </source>
</evidence>